<comment type="subcellular location">
    <subcellularLocation>
        <location evidence="1">Cell membrane</location>
        <topology evidence="1">Multi-pass membrane protein</topology>
    </subcellularLocation>
</comment>
<evidence type="ECO:0000313" key="7">
    <source>
        <dbReference type="EMBL" id="GJD79850.1"/>
    </source>
</evidence>
<gene>
    <name evidence="7" type="ORF">NBEOAGPD_3080</name>
</gene>
<evidence type="ECO:0000313" key="8">
    <source>
        <dbReference type="Proteomes" id="UP001055108"/>
    </source>
</evidence>
<evidence type="ECO:0000256" key="6">
    <source>
        <dbReference type="SAM" id="Phobius"/>
    </source>
</evidence>
<accession>A0AA37HQL8</accession>
<dbReference type="GO" id="GO:0005886">
    <property type="term" value="C:plasma membrane"/>
    <property type="evidence" value="ECO:0007669"/>
    <property type="project" value="UniProtKB-SubCell"/>
</dbReference>
<name>A0AA37HQL8_9HYPH</name>
<dbReference type="InterPro" id="IPR001123">
    <property type="entry name" value="LeuE-type"/>
</dbReference>
<dbReference type="PANTHER" id="PTHR30086">
    <property type="entry name" value="ARGININE EXPORTER PROTEIN ARGO"/>
    <property type="match status" value="1"/>
</dbReference>
<evidence type="ECO:0000256" key="4">
    <source>
        <dbReference type="ARBA" id="ARBA00022989"/>
    </source>
</evidence>
<keyword evidence="5 6" id="KW-0472">Membrane</keyword>
<feature type="transmembrane region" description="Helical" evidence="6">
    <location>
        <begin position="40"/>
        <end position="65"/>
    </location>
</feature>
<feature type="transmembrane region" description="Helical" evidence="6">
    <location>
        <begin position="77"/>
        <end position="98"/>
    </location>
</feature>
<keyword evidence="3 6" id="KW-0812">Transmembrane</keyword>
<reference evidence="7" key="1">
    <citation type="journal article" date="2016" name="Front. Microbiol.">
        <title>Genome Sequence of the Piezophilic, Mesophilic Sulfate-Reducing Bacterium Desulfovibrio indicus J2T.</title>
        <authorList>
            <person name="Cao J."/>
            <person name="Maignien L."/>
            <person name="Shao Z."/>
            <person name="Alain K."/>
            <person name="Jebbar M."/>
        </authorList>
    </citation>
    <scope>NUCLEOTIDE SEQUENCE</scope>
    <source>
        <strain evidence="7">NBRC 103626</strain>
    </source>
</reference>
<sequence>MTVAMFQAGLGLGLAVAVPIGPMGVLCIQRTLAGGLAAGLVTGFGAATVQASYGAAVILGPAAVLGADTLGQLEKGFGLGLVHLLSAALLAFFAFRLLRRSNALQADMAGRAANGLRNCFLEALALGLANPLTLALLAAAVPALIGPEATRHAPVVVLGQFCGAVLWWLVLCGAVSVLRGRLRGAILDRINRCAALALGATALLTALRALP</sequence>
<protein>
    <recommendedName>
        <fullName evidence="9">Lysine exporter protein (LYSE/YGGA)</fullName>
    </recommendedName>
</protein>
<feature type="transmembrane region" description="Helical" evidence="6">
    <location>
        <begin position="157"/>
        <end position="178"/>
    </location>
</feature>
<dbReference type="Proteomes" id="UP001055108">
    <property type="component" value="Unassembled WGS sequence"/>
</dbReference>
<keyword evidence="4 6" id="KW-1133">Transmembrane helix</keyword>
<reference evidence="7" key="2">
    <citation type="submission" date="2021-08" db="EMBL/GenBank/DDBJ databases">
        <authorList>
            <person name="Tani A."/>
            <person name="Ola A."/>
            <person name="Ogura Y."/>
            <person name="Katsura K."/>
            <person name="Hayashi T."/>
        </authorList>
    </citation>
    <scope>NUCLEOTIDE SEQUENCE</scope>
    <source>
        <strain evidence="7">NBRC 103626</strain>
    </source>
</reference>
<dbReference type="AlphaFoldDB" id="A0AA37HQL8"/>
<feature type="transmembrane region" description="Helical" evidence="6">
    <location>
        <begin position="119"/>
        <end position="145"/>
    </location>
</feature>
<evidence type="ECO:0000256" key="5">
    <source>
        <dbReference type="ARBA" id="ARBA00023136"/>
    </source>
</evidence>
<dbReference type="EMBL" id="BPQM01000073">
    <property type="protein sequence ID" value="GJD79850.1"/>
    <property type="molecule type" value="Genomic_DNA"/>
</dbReference>
<dbReference type="PANTHER" id="PTHR30086:SF20">
    <property type="entry name" value="ARGININE EXPORTER PROTEIN ARGO-RELATED"/>
    <property type="match status" value="1"/>
</dbReference>
<evidence type="ECO:0008006" key="9">
    <source>
        <dbReference type="Google" id="ProtNLM"/>
    </source>
</evidence>
<evidence type="ECO:0000256" key="3">
    <source>
        <dbReference type="ARBA" id="ARBA00022692"/>
    </source>
</evidence>
<keyword evidence="2" id="KW-1003">Cell membrane</keyword>
<dbReference type="Pfam" id="PF01810">
    <property type="entry name" value="LysE"/>
    <property type="match status" value="1"/>
</dbReference>
<comment type="caution">
    <text evidence="7">The sequence shown here is derived from an EMBL/GenBank/DDBJ whole genome shotgun (WGS) entry which is preliminary data.</text>
</comment>
<evidence type="ECO:0000256" key="1">
    <source>
        <dbReference type="ARBA" id="ARBA00004651"/>
    </source>
</evidence>
<keyword evidence="8" id="KW-1185">Reference proteome</keyword>
<evidence type="ECO:0000256" key="2">
    <source>
        <dbReference type="ARBA" id="ARBA00022475"/>
    </source>
</evidence>
<feature type="transmembrane region" description="Helical" evidence="6">
    <location>
        <begin position="190"/>
        <end position="210"/>
    </location>
</feature>
<dbReference type="RefSeq" id="WP_238303731.1">
    <property type="nucleotide sequence ID" value="NZ_BPQM01000073.1"/>
</dbReference>
<dbReference type="GO" id="GO:0015171">
    <property type="term" value="F:amino acid transmembrane transporter activity"/>
    <property type="evidence" value="ECO:0007669"/>
    <property type="project" value="TreeGrafter"/>
</dbReference>
<organism evidence="7 8">
    <name type="scientific">Methylobacterium gregans</name>
    <dbReference type="NCBI Taxonomy" id="374424"/>
    <lineage>
        <taxon>Bacteria</taxon>
        <taxon>Pseudomonadati</taxon>
        <taxon>Pseudomonadota</taxon>
        <taxon>Alphaproteobacteria</taxon>
        <taxon>Hyphomicrobiales</taxon>
        <taxon>Methylobacteriaceae</taxon>
        <taxon>Methylobacterium</taxon>
    </lineage>
</organism>
<feature type="transmembrane region" description="Helical" evidence="6">
    <location>
        <begin position="6"/>
        <end position="28"/>
    </location>
</feature>
<proteinExistence type="predicted"/>